<dbReference type="HOGENOM" id="CLU_369345_0_0_1"/>
<dbReference type="eggNOG" id="ENOG502QSQR">
    <property type="taxonomic scope" value="Eukaryota"/>
</dbReference>
<dbReference type="AlphaFoldDB" id="A0A0D3D9C2"/>
<dbReference type="PROSITE" id="PS50104">
    <property type="entry name" value="TIR"/>
    <property type="match status" value="1"/>
</dbReference>
<dbReference type="SUPFAM" id="SSF52200">
    <property type="entry name" value="Toll/Interleukin receptor TIR domain"/>
    <property type="match status" value="1"/>
</dbReference>
<evidence type="ECO:0000313" key="3">
    <source>
        <dbReference type="EnsemblPlants" id="Bo7g073830.1"/>
    </source>
</evidence>
<dbReference type="Pfam" id="PF18592">
    <property type="entry name" value="Tho1_MOS11_C"/>
    <property type="match status" value="1"/>
</dbReference>
<dbReference type="Proteomes" id="UP000032141">
    <property type="component" value="Chromosome C7"/>
</dbReference>
<dbReference type="Pfam" id="PF01582">
    <property type="entry name" value="TIR"/>
    <property type="match status" value="1"/>
</dbReference>
<feature type="domain" description="TIR" evidence="2">
    <location>
        <begin position="340"/>
        <end position="501"/>
    </location>
</feature>
<feature type="transmembrane region" description="Helical" evidence="1">
    <location>
        <begin position="539"/>
        <end position="561"/>
    </location>
</feature>
<dbReference type="PANTHER" id="PTHR46999">
    <property type="entry name" value="ALPHA-GLUCAN WATER DIKINASE 1, CHLOROPLASTIC-RELATED"/>
    <property type="match status" value="1"/>
</dbReference>
<reference evidence="3" key="2">
    <citation type="submission" date="2015-03" db="UniProtKB">
        <authorList>
            <consortium name="EnsemblPlants"/>
        </authorList>
    </citation>
    <scope>IDENTIFICATION</scope>
</reference>
<dbReference type="Gene3D" id="3.40.50.10140">
    <property type="entry name" value="Toll/interleukin-1 receptor homology (TIR) domain"/>
    <property type="match status" value="1"/>
</dbReference>
<dbReference type="OMA" id="DQISATQ"/>
<organism evidence="3 4">
    <name type="scientific">Brassica oleracea var. oleracea</name>
    <dbReference type="NCBI Taxonomy" id="109376"/>
    <lineage>
        <taxon>Eukaryota</taxon>
        <taxon>Viridiplantae</taxon>
        <taxon>Streptophyta</taxon>
        <taxon>Embryophyta</taxon>
        <taxon>Tracheophyta</taxon>
        <taxon>Spermatophyta</taxon>
        <taxon>Magnoliopsida</taxon>
        <taxon>eudicotyledons</taxon>
        <taxon>Gunneridae</taxon>
        <taxon>Pentapetalae</taxon>
        <taxon>rosids</taxon>
        <taxon>malvids</taxon>
        <taxon>Brassicales</taxon>
        <taxon>Brassicaceae</taxon>
        <taxon>Brassiceae</taxon>
        <taxon>Brassica</taxon>
    </lineage>
</organism>
<dbReference type="InterPro" id="IPR040746">
    <property type="entry name" value="THO1_MOS11_C"/>
</dbReference>
<keyword evidence="1" id="KW-1133">Transmembrane helix</keyword>
<evidence type="ECO:0000313" key="4">
    <source>
        <dbReference type="Proteomes" id="UP000032141"/>
    </source>
</evidence>
<proteinExistence type="predicted"/>
<dbReference type="InterPro" id="IPR035897">
    <property type="entry name" value="Toll_tir_struct_dom_sf"/>
</dbReference>
<name>A0A0D3D9C2_BRAOL</name>
<dbReference type="PANTHER" id="PTHR46999:SF4">
    <property type="entry name" value="ALPHA-GLUCAN WATER DIKINASE 2"/>
    <property type="match status" value="1"/>
</dbReference>
<feature type="transmembrane region" description="Helical" evidence="1">
    <location>
        <begin position="595"/>
        <end position="613"/>
    </location>
</feature>
<keyword evidence="1" id="KW-0812">Transmembrane</keyword>
<dbReference type="InterPro" id="IPR000157">
    <property type="entry name" value="TIR_dom"/>
</dbReference>
<reference evidence="3 4" key="1">
    <citation type="journal article" date="2014" name="Genome Biol.">
        <title>Transcriptome and methylome profiling reveals relics of genome dominance in the mesopolyploid Brassica oleracea.</title>
        <authorList>
            <person name="Parkin I.A."/>
            <person name="Koh C."/>
            <person name="Tang H."/>
            <person name="Robinson S.J."/>
            <person name="Kagale S."/>
            <person name="Clarke W.E."/>
            <person name="Town C.D."/>
            <person name="Nixon J."/>
            <person name="Krishnakumar V."/>
            <person name="Bidwell S.L."/>
            <person name="Denoeud F."/>
            <person name="Belcram H."/>
            <person name="Links M.G."/>
            <person name="Just J."/>
            <person name="Clarke C."/>
            <person name="Bender T."/>
            <person name="Huebert T."/>
            <person name="Mason A.S."/>
            <person name="Pires J.C."/>
            <person name="Barker G."/>
            <person name="Moore J."/>
            <person name="Walley P.G."/>
            <person name="Manoli S."/>
            <person name="Batley J."/>
            <person name="Edwards D."/>
            <person name="Nelson M.N."/>
            <person name="Wang X."/>
            <person name="Paterson A.H."/>
            <person name="King G."/>
            <person name="Bancroft I."/>
            <person name="Chalhoub B."/>
            <person name="Sharpe A.G."/>
        </authorList>
    </citation>
    <scope>NUCLEOTIDE SEQUENCE</scope>
    <source>
        <strain evidence="3 4">cv. TO1000</strain>
    </source>
</reference>
<keyword evidence="4" id="KW-1185">Reference proteome</keyword>
<protein>
    <recommendedName>
        <fullName evidence="2">TIR domain-containing protein</fullName>
    </recommendedName>
</protein>
<dbReference type="Gramene" id="Bo7g073830.1">
    <property type="protein sequence ID" value="Bo7g073830.1"/>
    <property type="gene ID" value="Bo7g073830"/>
</dbReference>
<dbReference type="STRING" id="109376.A0A0D3D9C2"/>
<accession>A0A0D3D9C2</accession>
<sequence>MNIKEEFMAQKWINGVVAMKRFPLRNPIADFSTLVEEEGRIETDPIVLFTLSLLTLHISLRGRIGVCFSTGSGDVSPVDDVQKKIRRAERFGVSVKLTEEEKRNSQAERFGTVAAVKGSEGTKKSLMHRFNIATELTEHCIDEGEGGCIGIMVWMKFMAARHLTWNKNYNVKPREISEALERFTNLMEKIYLQQPYKREIVRLTMALVGRGGQGDVGQRIRDEILVIQRNNHCKSGMMEEWHQKLHNNSSADDVIICEIISLLCLPLDTVSGEALGGVVGAFRHMIQTKGLIVAFGVLTWTLLEYTLSSLPFPHRNQELLRKKWWLEKKKVSVMNSDPKMKHDVFLSFRVKDTRDNFVSHLCGCLRRKRIKTYLFDELPYEERYEESLKAIEVSRVSVIVFSENFGDSKYCLDEVVAILKCKKRFGQIVIPVLYHVDHVDIENQTGSFGEAFAKRQDKAEQIKEWKDGFTEAINLPGWSTSHLRDEEMLVNEIALDIERKLLRASRTKVIIEWSLVITNLMLEIPSCVFDQISATQKPLYTLAAMSMSFLSCLLCLVDLFHKGRVERVVWRWSLPVPWFHYPTQRSNRFGSFPDIVGLVCALCQTILTAVNYSSITHNDDSPIKFSVWPIMFALGLLCTLLIKRASYCGSPVPGGGGFDSSAIAGFVTARRDLDGLDRWMLSEEGSQAVKIGRSRSGSHCGSPVPGGGGFDSSAIAGFVTARRDLDGLDRWMLSEEGSQAVKIGRSRSGSQQRR</sequence>
<dbReference type="EnsemblPlants" id="Bo7g073830.1">
    <property type="protein sequence ID" value="Bo7g073830.1"/>
    <property type="gene ID" value="Bo7g073830"/>
</dbReference>
<evidence type="ECO:0000256" key="1">
    <source>
        <dbReference type="SAM" id="Phobius"/>
    </source>
</evidence>
<evidence type="ECO:0000259" key="2">
    <source>
        <dbReference type="PROSITE" id="PS50104"/>
    </source>
</evidence>
<dbReference type="GO" id="GO:0007165">
    <property type="term" value="P:signal transduction"/>
    <property type="evidence" value="ECO:0007669"/>
    <property type="project" value="InterPro"/>
</dbReference>
<dbReference type="SMART" id="SM00255">
    <property type="entry name" value="TIR"/>
    <property type="match status" value="1"/>
</dbReference>
<keyword evidence="1" id="KW-0472">Membrane</keyword>
<feature type="transmembrane region" description="Helical" evidence="1">
    <location>
        <begin position="625"/>
        <end position="642"/>
    </location>
</feature>